<dbReference type="Gene3D" id="3.20.20.450">
    <property type="entry name" value="EAL domain"/>
    <property type="match status" value="1"/>
</dbReference>
<sequence>MPELDTVEALQVEKLYRAGEVIMRQNEPGDCAYFVQSGLVEIVLQRPDGSEMEVGRRGPGTLIGEMAIVDDGPRSATVRALEDCRLLEISKADFSRAVKNANPIVGLVTKLILMRYRDILQRSENVREFAGVTTMLEQQERYHAEESRVLDAVRMANEFKVAVARQELFLEYQPFIEIDSGRIIGFEALMRWHHPVSGRMRPDLFIPMAEDTGLIIEATRWAFRESCKALKRMITQTGDSALFISVNFSAQDFDDPAFLDEMLFTLHDTGIHPSQIHLEITERLLLRQSEHVKKILLQCREHDMQIAIDDFGTGYSSLSYLHQYPVTTLKIDQSFVRNMTSDEGALGLVKSILSLSENMGLAIIAEGVETQQHVDMLKSLGCQVAQGFFFARPVSEHDAAGLLAAQPTTAP</sequence>
<dbReference type="CDD" id="cd00038">
    <property type="entry name" value="CAP_ED"/>
    <property type="match status" value="1"/>
</dbReference>
<dbReference type="InterPro" id="IPR035919">
    <property type="entry name" value="EAL_sf"/>
</dbReference>
<dbReference type="InterPro" id="IPR000595">
    <property type="entry name" value="cNMP-bd_dom"/>
</dbReference>
<dbReference type="PANTHER" id="PTHR33121">
    <property type="entry name" value="CYCLIC DI-GMP PHOSPHODIESTERASE PDEF"/>
    <property type="match status" value="1"/>
</dbReference>
<evidence type="ECO:0000313" key="3">
    <source>
        <dbReference type="EMBL" id="KKO10643.1"/>
    </source>
</evidence>
<comment type="caution">
    <text evidence="3">The sequence shown here is derived from an EMBL/GenBank/DDBJ whole genome shotgun (WGS) entry which is preliminary data.</text>
</comment>
<dbReference type="CDD" id="cd01948">
    <property type="entry name" value="EAL"/>
    <property type="match status" value="1"/>
</dbReference>
<dbReference type="AlphaFoldDB" id="A0A0F9WDY0"/>
<dbReference type="EMBL" id="LAZR01000004">
    <property type="protein sequence ID" value="KKO10643.1"/>
    <property type="molecule type" value="Genomic_DNA"/>
</dbReference>
<dbReference type="SMART" id="SM00100">
    <property type="entry name" value="cNMP"/>
    <property type="match status" value="1"/>
</dbReference>
<evidence type="ECO:0000259" key="2">
    <source>
        <dbReference type="PROSITE" id="PS50883"/>
    </source>
</evidence>
<reference evidence="3" key="1">
    <citation type="journal article" date="2015" name="Nature">
        <title>Complex archaea that bridge the gap between prokaryotes and eukaryotes.</title>
        <authorList>
            <person name="Spang A."/>
            <person name="Saw J.H."/>
            <person name="Jorgensen S.L."/>
            <person name="Zaremba-Niedzwiedzka K."/>
            <person name="Martijn J."/>
            <person name="Lind A.E."/>
            <person name="van Eijk R."/>
            <person name="Schleper C."/>
            <person name="Guy L."/>
            <person name="Ettema T.J."/>
        </authorList>
    </citation>
    <scope>NUCLEOTIDE SEQUENCE</scope>
</reference>
<evidence type="ECO:0000259" key="1">
    <source>
        <dbReference type="PROSITE" id="PS50042"/>
    </source>
</evidence>
<dbReference type="PROSITE" id="PS50883">
    <property type="entry name" value="EAL"/>
    <property type="match status" value="1"/>
</dbReference>
<dbReference type="Gene3D" id="2.60.120.10">
    <property type="entry name" value="Jelly Rolls"/>
    <property type="match status" value="1"/>
</dbReference>
<dbReference type="Pfam" id="PF00563">
    <property type="entry name" value="EAL"/>
    <property type="match status" value="1"/>
</dbReference>
<protein>
    <recommendedName>
        <fullName evidence="4">Cyclic nucleotide-binding domain-containing protein</fullName>
    </recommendedName>
</protein>
<dbReference type="InterPro" id="IPR050706">
    <property type="entry name" value="Cyclic-di-GMP_PDE-like"/>
</dbReference>
<organism evidence="3">
    <name type="scientific">marine sediment metagenome</name>
    <dbReference type="NCBI Taxonomy" id="412755"/>
    <lineage>
        <taxon>unclassified sequences</taxon>
        <taxon>metagenomes</taxon>
        <taxon>ecological metagenomes</taxon>
    </lineage>
</organism>
<dbReference type="SUPFAM" id="SSF141868">
    <property type="entry name" value="EAL domain-like"/>
    <property type="match status" value="1"/>
</dbReference>
<dbReference type="InterPro" id="IPR018490">
    <property type="entry name" value="cNMP-bd_dom_sf"/>
</dbReference>
<dbReference type="SMART" id="SM00052">
    <property type="entry name" value="EAL"/>
    <property type="match status" value="1"/>
</dbReference>
<dbReference type="InterPro" id="IPR014710">
    <property type="entry name" value="RmlC-like_jellyroll"/>
</dbReference>
<proteinExistence type="predicted"/>
<dbReference type="GO" id="GO:0071111">
    <property type="term" value="F:cyclic-guanylate-specific phosphodiesterase activity"/>
    <property type="evidence" value="ECO:0007669"/>
    <property type="project" value="InterPro"/>
</dbReference>
<dbReference type="InterPro" id="IPR018488">
    <property type="entry name" value="cNMP-bd_CS"/>
</dbReference>
<dbReference type="PROSITE" id="PS00889">
    <property type="entry name" value="CNMP_BINDING_2"/>
    <property type="match status" value="1"/>
</dbReference>
<dbReference type="SUPFAM" id="SSF51206">
    <property type="entry name" value="cAMP-binding domain-like"/>
    <property type="match status" value="1"/>
</dbReference>
<dbReference type="InterPro" id="IPR001633">
    <property type="entry name" value="EAL_dom"/>
</dbReference>
<accession>A0A0F9WDY0</accession>
<gene>
    <name evidence="3" type="ORF">LCGC14_0021230</name>
</gene>
<evidence type="ECO:0008006" key="4">
    <source>
        <dbReference type="Google" id="ProtNLM"/>
    </source>
</evidence>
<feature type="domain" description="Cyclic nucleotide-binding" evidence="1">
    <location>
        <begin position="1"/>
        <end position="98"/>
    </location>
</feature>
<dbReference type="Pfam" id="PF00027">
    <property type="entry name" value="cNMP_binding"/>
    <property type="match status" value="1"/>
</dbReference>
<dbReference type="PANTHER" id="PTHR33121:SF70">
    <property type="entry name" value="SIGNALING PROTEIN YKOW"/>
    <property type="match status" value="1"/>
</dbReference>
<dbReference type="PROSITE" id="PS50042">
    <property type="entry name" value="CNMP_BINDING_3"/>
    <property type="match status" value="1"/>
</dbReference>
<name>A0A0F9WDY0_9ZZZZ</name>
<feature type="domain" description="EAL" evidence="2">
    <location>
        <begin position="152"/>
        <end position="407"/>
    </location>
</feature>